<dbReference type="Pfam" id="PF04657">
    <property type="entry name" value="DMT_YdcZ"/>
    <property type="match status" value="1"/>
</dbReference>
<proteinExistence type="predicted"/>
<keyword evidence="1" id="KW-1133">Transmembrane helix</keyword>
<name>A0A1L3SMV7_9HYPH</name>
<sequence>MGPFWTALAVAFAGGVALAVQSPINSALGRALNDTILATIVSFVGGLVVLALVVFARGSLPNAAMFRSVQPWMITGGALGAFYVWSALWSVPRLGVLTMIAALILGQLLASLMVDQFGLFGIPVREIAWQRIVAVVLVGAGVVFSRF</sequence>
<organism evidence="2 3">
    <name type="scientific">Aquibium oceanicum</name>
    <dbReference type="NCBI Taxonomy" id="1670800"/>
    <lineage>
        <taxon>Bacteria</taxon>
        <taxon>Pseudomonadati</taxon>
        <taxon>Pseudomonadota</taxon>
        <taxon>Alphaproteobacteria</taxon>
        <taxon>Hyphomicrobiales</taxon>
        <taxon>Phyllobacteriaceae</taxon>
        <taxon>Aquibium</taxon>
    </lineage>
</organism>
<dbReference type="OrthoDB" id="370053at2"/>
<feature type="transmembrane region" description="Helical" evidence="1">
    <location>
        <begin position="35"/>
        <end position="56"/>
    </location>
</feature>
<dbReference type="GO" id="GO:0005886">
    <property type="term" value="C:plasma membrane"/>
    <property type="evidence" value="ECO:0007669"/>
    <property type="project" value="TreeGrafter"/>
</dbReference>
<keyword evidence="1" id="KW-0812">Transmembrane</keyword>
<dbReference type="Proteomes" id="UP000182840">
    <property type="component" value="Chromosome"/>
</dbReference>
<protein>
    <submittedName>
        <fullName evidence="2">Uncharacterized protein</fullName>
    </submittedName>
</protein>
<evidence type="ECO:0000256" key="1">
    <source>
        <dbReference type="SAM" id="Phobius"/>
    </source>
</evidence>
<dbReference type="KEGG" id="meso:BSQ44_04555"/>
<evidence type="ECO:0000313" key="2">
    <source>
        <dbReference type="EMBL" id="APH70738.1"/>
    </source>
</evidence>
<keyword evidence="3" id="KW-1185">Reference proteome</keyword>
<reference evidence="3" key="1">
    <citation type="submission" date="2016-11" db="EMBL/GenBank/DDBJ databases">
        <title>Mesorhizobium oceanicum sp. nov., isolated from deep seawater in South China Sea.</title>
        <authorList>
            <person name="Fu G.-Y."/>
        </authorList>
    </citation>
    <scope>NUCLEOTIDE SEQUENCE [LARGE SCALE GENOMIC DNA]</scope>
    <source>
        <strain evidence="3">B7</strain>
    </source>
</reference>
<feature type="transmembrane region" description="Helical" evidence="1">
    <location>
        <begin position="94"/>
        <end position="115"/>
    </location>
</feature>
<keyword evidence="1" id="KW-0472">Membrane</keyword>
<feature type="transmembrane region" description="Helical" evidence="1">
    <location>
        <begin position="127"/>
        <end position="145"/>
    </location>
</feature>
<accession>A0A1L3SMV7</accession>
<dbReference type="STRING" id="1670800.BSQ44_04555"/>
<dbReference type="EMBL" id="CP018171">
    <property type="protein sequence ID" value="APH70738.1"/>
    <property type="molecule type" value="Genomic_DNA"/>
</dbReference>
<dbReference type="InterPro" id="IPR006750">
    <property type="entry name" value="YdcZ"/>
</dbReference>
<dbReference type="PANTHER" id="PTHR34821:SF2">
    <property type="entry name" value="INNER MEMBRANE PROTEIN YDCZ"/>
    <property type="match status" value="1"/>
</dbReference>
<evidence type="ECO:0000313" key="3">
    <source>
        <dbReference type="Proteomes" id="UP000182840"/>
    </source>
</evidence>
<dbReference type="PANTHER" id="PTHR34821">
    <property type="entry name" value="INNER MEMBRANE PROTEIN YDCZ"/>
    <property type="match status" value="1"/>
</dbReference>
<gene>
    <name evidence="2" type="ORF">BSQ44_04555</name>
</gene>
<feature type="transmembrane region" description="Helical" evidence="1">
    <location>
        <begin position="68"/>
        <end position="88"/>
    </location>
</feature>
<dbReference type="AlphaFoldDB" id="A0A1L3SMV7"/>
<dbReference type="RefSeq" id="WP_072602147.1">
    <property type="nucleotide sequence ID" value="NZ_CP018171.1"/>
</dbReference>